<protein>
    <recommendedName>
        <fullName evidence="7">Peroxidase</fullName>
    </recommendedName>
</protein>
<evidence type="ECO:0000256" key="3">
    <source>
        <dbReference type="ARBA" id="ARBA00023180"/>
    </source>
</evidence>
<dbReference type="InterPro" id="IPR019791">
    <property type="entry name" value="Haem_peroxidase_animal"/>
</dbReference>
<dbReference type="Proteomes" id="UP000034196">
    <property type="component" value="Unassembled WGS sequence"/>
</dbReference>
<dbReference type="InterPro" id="IPR037120">
    <property type="entry name" value="Haem_peroxidase_sf_animal"/>
</dbReference>
<dbReference type="AlphaFoldDB" id="A0A1J4NRJ8"/>
<dbReference type="Gene3D" id="1.10.640.10">
    <property type="entry name" value="Haem peroxidase domain superfamily, animal type"/>
    <property type="match status" value="1"/>
</dbReference>
<dbReference type="GO" id="GO:0004601">
    <property type="term" value="F:peroxidase activity"/>
    <property type="evidence" value="ECO:0007669"/>
    <property type="project" value="InterPro"/>
</dbReference>
<evidence type="ECO:0000256" key="2">
    <source>
        <dbReference type="ARBA" id="ARBA00022525"/>
    </source>
</evidence>
<dbReference type="EMBL" id="LAVA02000066">
    <property type="protein sequence ID" value="OIJ65007.1"/>
    <property type="molecule type" value="Genomic_DNA"/>
</dbReference>
<keyword evidence="2" id="KW-0964">Secreted</keyword>
<dbReference type="SUPFAM" id="SSF48113">
    <property type="entry name" value="Heme-dependent peroxidases"/>
    <property type="match status" value="1"/>
</dbReference>
<dbReference type="GO" id="GO:0020037">
    <property type="term" value="F:heme binding"/>
    <property type="evidence" value="ECO:0007669"/>
    <property type="project" value="InterPro"/>
</dbReference>
<comment type="subcellular location">
    <subcellularLocation>
        <location evidence="1">Secreted</location>
    </subcellularLocation>
</comment>
<accession>A0A1J4NRJ8</accession>
<gene>
    <name evidence="5" type="ORF">WN71_025745</name>
</gene>
<evidence type="ECO:0000313" key="6">
    <source>
        <dbReference type="Proteomes" id="UP000034196"/>
    </source>
</evidence>
<dbReference type="GO" id="GO:0006979">
    <property type="term" value="P:response to oxidative stress"/>
    <property type="evidence" value="ECO:0007669"/>
    <property type="project" value="InterPro"/>
</dbReference>
<keyword evidence="3" id="KW-0325">Glycoprotein</keyword>
<keyword evidence="6" id="KW-1185">Reference proteome</keyword>
<name>A0A1J4NRJ8_9ACTN</name>
<dbReference type="PANTHER" id="PTHR11475:SF4">
    <property type="entry name" value="CHORION PEROXIDASE"/>
    <property type="match status" value="1"/>
</dbReference>
<organism evidence="5 6">
    <name type="scientific">Streptomyces mangrovisoli</name>
    <dbReference type="NCBI Taxonomy" id="1428628"/>
    <lineage>
        <taxon>Bacteria</taxon>
        <taxon>Bacillati</taxon>
        <taxon>Actinomycetota</taxon>
        <taxon>Actinomycetes</taxon>
        <taxon>Kitasatosporales</taxon>
        <taxon>Streptomycetaceae</taxon>
        <taxon>Streptomyces</taxon>
    </lineage>
</organism>
<dbReference type="PANTHER" id="PTHR11475">
    <property type="entry name" value="OXIDASE/PEROXIDASE"/>
    <property type="match status" value="1"/>
</dbReference>
<evidence type="ECO:0000256" key="4">
    <source>
        <dbReference type="SAM" id="MobiDB-lite"/>
    </source>
</evidence>
<sequence length="565" mass="61837">MAVAGCSAHGDKKEATDGASSTARNAAAHKGAPENPKNFGIMFPSLRAKPFAEPNDAVRKALEEVGRIGGIMDAKEDLSAGPERLLLDDKVNGTPTRSDQYGSNPYNPTMTQGSTFFGQFIDHDVTFDRTTVLGAPANPLISPNERSAALDLDILFGGGPGHTPDLYVDNKSGTVGPKLRIGTGGVYESMPYVADGKGTYKTVTADPRNNETLMLEGLVVGYMKAYNRVLDDLKSLDLSHIPTAKDADLSSGHERYLAAKEVLLWHYHWLIVNEHLPQLVGQSLVDDILENGNRYYNPPKGNAFMPIEFGSGAYRFGHSQVDSSYRVNFTSGTGESSNPHKKPFYALTFDHKSIPASKYDDNTSYDRDDTLGGYPAKRRYIGWQTYFDFGDGQVMHNRKIDTKLTNILFKLPIPSIAPGTEKSPVSLAQRNLLRQLTWATPSGQDLAELMKVDSLTKADLAEIGGVYAPFATKTPLWYYVLAEARTVNNGQSLGPVGGRIVAETLIGLVRAQSGSYLNKYPKFKPFLGTDLKLGSDRVRTITGHRDYTHAHLLYYAGVVEPGVYR</sequence>
<dbReference type="GO" id="GO:0005576">
    <property type="term" value="C:extracellular region"/>
    <property type="evidence" value="ECO:0007669"/>
    <property type="project" value="UniProtKB-SubCell"/>
</dbReference>
<dbReference type="Pfam" id="PF03098">
    <property type="entry name" value="An_peroxidase"/>
    <property type="match status" value="1"/>
</dbReference>
<feature type="region of interest" description="Disordered" evidence="4">
    <location>
        <begin position="1"/>
        <end position="41"/>
    </location>
</feature>
<comment type="caution">
    <text evidence="5">The sequence shown here is derived from an EMBL/GenBank/DDBJ whole genome shotgun (WGS) entry which is preliminary data.</text>
</comment>
<reference evidence="5" key="1">
    <citation type="submission" date="2016-10" db="EMBL/GenBank/DDBJ databases">
        <title>Genome sequence of Streptomyces mangrovisoli MUSC 149.</title>
        <authorList>
            <person name="Lee L.-H."/>
            <person name="Ser H.-L."/>
        </authorList>
    </citation>
    <scope>NUCLEOTIDE SEQUENCE [LARGE SCALE GENOMIC DNA]</scope>
    <source>
        <strain evidence="5">MUSC 149</strain>
    </source>
</reference>
<evidence type="ECO:0008006" key="7">
    <source>
        <dbReference type="Google" id="ProtNLM"/>
    </source>
</evidence>
<evidence type="ECO:0000313" key="5">
    <source>
        <dbReference type="EMBL" id="OIJ65007.1"/>
    </source>
</evidence>
<proteinExistence type="predicted"/>
<dbReference type="PROSITE" id="PS50292">
    <property type="entry name" value="PEROXIDASE_3"/>
    <property type="match status" value="1"/>
</dbReference>
<dbReference type="STRING" id="1428628.WN71_025745"/>
<evidence type="ECO:0000256" key="1">
    <source>
        <dbReference type="ARBA" id="ARBA00004613"/>
    </source>
</evidence>
<dbReference type="InterPro" id="IPR010255">
    <property type="entry name" value="Haem_peroxidase_sf"/>
</dbReference>